<sequence length="145" mass="15850">MINVRRGRTAGLEGRVRRGAGAGAATARFYGGLFITFHGMVFHEGHARTPRPARAGSPARRVARRKRLGEHFALRLNANRSVKLKGRSDEVRVSLNFVRAHKKLFLEAEKAERGGTSRGAGGGNGRRRCRGKSPTRADPGRVTPQ</sequence>
<evidence type="ECO:0000256" key="1">
    <source>
        <dbReference type="SAM" id="MobiDB-lite"/>
    </source>
</evidence>
<keyword evidence="3" id="KW-1185">Reference proteome</keyword>
<protein>
    <submittedName>
        <fullName evidence="2">Uncharacterized protein</fullName>
    </submittedName>
</protein>
<comment type="caution">
    <text evidence="2">The sequence shown here is derived from an EMBL/GenBank/DDBJ whole genome shotgun (WGS) entry which is preliminary data.</text>
</comment>
<reference evidence="2 3" key="1">
    <citation type="journal article" date="2019" name="Commun. Biol.">
        <title>The bagworm genome reveals a unique fibroin gene that provides high tensile strength.</title>
        <authorList>
            <person name="Kono N."/>
            <person name="Nakamura H."/>
            <person name="Ohtoshi R."/>
            <person name="Tomita M."/>
            <person name="Numata K."/>
            <person name="Arakawa K."/>
        </authorList>
    </citation>
    <scope>NUCLEOTIDE SEQUENCE [LARGE SCALE GENOMIC DNA]</scope>
</reference>
<gene>
    <name evidence="2" type="ORF">EVAR_103971_1</name>
</gene>
<feature type="region of interest" description="Disordered" evidence="1">
    <location>
        <begin position="108"/>
        <end position="145"/>
    </location>
</feature>
<dbReference type="AlphaFoldDB" id="A0A4C1STW1"/>
<organism evidence="2 3">
    <name type="scientific">Eumeta variegata</name>
    <name type="common">Bagworm moth</name>
    <name type="synonym">Eumeta japonica</name>
    <dbReference type="NCBI Taxonomy" id="151549"/>
    <lineage>
        <taxon>Eukaryota</taxon>
        <taxon>Metazoa</taxon>
        <taxon>Ecdysozoa</taxon>
        <taxon>Arthropoda</taxon>
        <taxon>Hexapoda</taxon>
        <taxon>Insecta</taxon>
        <taxon>Pterygota</taxon>
        <taxon>Neoptera</taxon>
        <taxon>Endopterygota</taxon>
        <taxon>Lepidoptera</taxon>
        <taxon>Glossata</taxon>
        <taxon>Ditrysia</taxon>
        <taxon>Tineoidea</taxon>
        <taxon>Psychidae</taxon>
        <taxon>Oiketicinae</taxon>
        <taxon>Eumeta</taxon>
    </lineage>
</organism>
<dbReference type="EMBL" id="BGZK01003896">
    <property type="protein sequence ID" value="GBP05395.1"/>
    <property type="molecule type" value="Genomic_DNA"/>
</dbReference>
<proteinExistence type="predicted"/>
<accession>A0A4C1STW1</accession>
<evidence type="ECO:0000313" key="2">
    <source>
        <dbReference type="EMBL" id="GBP05395.1"/>
    </source>
</evidence>
<name>A0A4C1STW1_EUMVA</name>
<dbReference type="Proteomes" id="UP000299102">
    <property type="component" value="Unassembled WGS sequence"/>
</dbReference>
<evidence type="ECO:0000313" key="3">
    <source>
        <dbReference type="Proteomes" id="UP000299102"/>
    </source>
</evidence>